<dbReference type="InterPro" id="IPR038765">
    <property type="entry name" value="Papain-like_cys_pep_sf"/>
</dbReference>
<dbReference type="Pfam" id="PF12895">
    <property type="entry name" value="ANAPC3"/>
    <property type="match status" value="1"/>
</dbReference>
<dbReference type="EMBL" id="CP019384">
    <property type="protein sequence ID" value="QAT17685.1"/>
    <property type="molecule type" value="Genomic_DNA"/>
</dbReference>
<dbReference type="KEGG" id="vai:BU251_08110"/>
<dbReference type="InterPro" id="IPR002931">
    <property type="entry name" value="Transglutaminase-like"/>
</dbReference>
<dbReference type="SUPFAM" id="SSF54001">
    <property type="entry name" value="Cysteine proteinases"/>
    <property type="match status" value="1"/>
</dbReference>
<dbReference type="Gene3D" id="3.10.620.30">
    <property type="match status" value="1"/>
</dbReference>
<dbReference type="Gene3D" id="2.60.40.3140">
    <property type="match status" value="1"/>
</dbReference>
<dbReference type="SMART" id="SM00460">
    <property type="entry name" value="TGc"/>
    <property type="match status" value="1"/>
</dbReference>
<dbReference type="SUPFAM" id="SSF48452">
    <property type="entry name" value="TPR-like"/>
    <property type="match status" value="1"/>
</dbReference>
<dbReference type="AlphaFoldDB" id="A0A410P667"/>
<reference evidence="2 3" key="1">
    <citation type="submission" date="2017-01" db="EMBL/GenBank/DDBJ databases">
        <title>First insights into the biology of 'candidatus Vampirococcus archaeovorus'.</title>
        <authorList>
            <person name="Kizina J."/>
            <person name="Jordan S."/>
            <person name="Stueber K."/>
            <person name="Reinhardt R."/>
            <person name="Harder J."/>
        </authorList>
    </citation>
    <scope>NUCLEOTIDE SEQUENCE [LARGE SCALE GENOMIC DNA]</scope>
    <source>
        <strain evidence="2 3">LiM</strain>
    </source>
</reference>
<evidence type="ECO:0000313" key="3">
    <source>
        <dbReference type="Proteomes" id="UP000287243"/>
    </source>
</evidence>
<dbReference type="Gene3D" id="2.60.120.1130">
    <property type="match status" value="1"/>
</dbReference>
<dbReference type="Gene3D" id="1.25.40.10">
    <property type="entry name" value="Tetratricopeptide repeat domain"/>
    <property type="match status" value="1"/>
</dbReference>
<dbReference type="InterPro" id="IPR011990">
    <property type="entry name" value="TPR-like_helical_dom_sf"/>
</dbReference>
<dbReference type="Pfam" id="PF01841">
    <property type="entry name" value="Transglut_core"/>
    <property type="match status" value="1"/>
</dbReference>
<feature type="domain" description="Transglutaminase-like" evidence="1">
    <location>
        <begin position="472"/>
        <end position="540"/>
    </location>
</feature>
<keyword evidence="3" id="KW-1185">Reference proteome</keyword>
<evidence type="ECO:0000259" key="1">
    <source>
        <dbReference type="SMART" id="SM00460"/>
    </source>
</evidence>
<protein>
    <recommendedName>
        <fullName evidence="1">Transglutaminase-like domain-containing protein</fullName>
    </recommendedName>
</protein>
<name>A0A410P667_VELA1</name>
<proteinExistence type="predicted"/>
<sequence length="786" mass="90407">MLCFFCLSLCGCRVSDIETWTADRYAAVSQAAAQTAARLYEKTLVALPEGQARDIVCVKLGRLYLNMGRFGLAIECLKNGRSPQSQSLLAEAFFQNGEYTRALDVFNRLGEEGAPDYLYYYAMTLEKSNLYDQALKIYRRIQEDPGFGARARERIALIGLSMPEARFSGVSPEVRSLIEKSPAAEAYPDASVLYLLADEAIRLTENFQVESELHYVVKILNDRGKEGYGEVTLPYDSTYETVELEYARTIRPDGTVISVGDKNIRDVSLYLNYPLYSNARARIISMPEVAPGCVIEYKVRILQTKLPNKKDFDSVYWLQMDEPVLLQRVSLAVPRDRQLRYKVVNAGYNTFGFTMTPQVRETGNSRIYALEFRDVPQIIPEPSMPPVSKINPYVLWTTFASWEEIYRWWRDLYQDKIRADAAIAAKVEELVKGKKTEEERIRVIYDYCAQEIRYVAVEYGDAGYEPHEAPEIFRNKYGDCKDKAILLVAMLKKAGIEAYPVLISTDDELDNQEDLPSLLFNHAIAAVKVRGRLVFMDATASTTSFGDLPEPDQDRLVLVFYPQDYELVKTPLFEPSHNRAVTKTKIEVRKDESILGERRLQTEGFFLQAQRYWLRFTMPSLIEESIKQRVRSISENGRLLDYTIKNADSLEDPVIFFYRFEAPRYFIKAGRSRIMSQMSGFDTSVVAREARRYPLQTGGLRVEEDELEVELPDRLAVKYLPNPVMADTPWFSLSSRYGMTDSRHLRYVYVLEVKRRDVTVEDYAEYKRIVEHIASQLNQQVILEEK</sequence>
<dbReference type="Pfam" id="PF12969">
    <property type="entry name" value="DUF3857"/>
    <property type="match status" value="1"/>
</dbReference>
<evidence type="ECO:0000313" key="2">
    <source>
        <dbReference type="EMBL" id="QAT17685.1"/>
    </source>
</evidence>
<gene>
    <name evidence="2" type="ORF">BU251_08110</name>
</gene>
<organism evidence="2 3">
    <name type="scientific">Velamenicoccus archaeovorus</name>
    <dbReference type="NCBI Taxonomy" id="1930593"/>
    <lineage>
        <taxon>Bacteria</taxon>
        <taxon>Pseudomonadati</taxon>
        <taxon>Candidatus Omnitrophota</taxon>
        <taxon>Candidatus Velamenicoccus</taxon>
    </lineage>
</organism>
<dbReference type="Proteomes" id="UP000287243">
    <property type="component" value="Chromosome"/>
</dbReference>
<accession>A0A410P667</accession>
<dbReference type="InterPro" id="IPR024618">
    <property type="entry name" value="DUF3857"/>
</dbReference>